<dbReference type="RefSeq" id="XP_060429799.1">
    <property type="nucleotide sequence ID" value="XM_060572354.1"/>
</dbReference>
<keyword evidence="1" id="KW-1133">Transmembrane helix</keyword>
<feature type="chain" id="PRO_5042492529" evidence="2">
    <location>
        <begin position="20"/>
        <end position="124"/>
    </location>
</feature>
<sequence length="124" mass="13686">MFPGIAYLTISLTAPLCLGLGPDAWGTSAGCGVGLGFALFFLVCLQVAVYVFRARVFFNDMPIRGCGSHLRYECCHEWLRTDDASSAISLSLFSRLRRHDEDVRANVTWLYDFNPDGVIVSPSC</sequence>
<keyword evidence="1" id="KW-0472">Membrane</keyword>
<dbReference type="GeneID" id="85456880"/>
<reference evidence="3" key="1">
    <citation type="submission" date="2021-06" db="EMBL/GenBank/DDBJ databases">
        <title>Comparative genomics, transcriptomics and evolutionary studies reveal genomic signatures of adaptation to plant cell wall in hemibiotrophic fungi.</title>
        <authorList>
            <consortium name="DOE Joint Genome Institute"/>
            <person name="Baroncelli R."/>
            <person name="Diaz J.F."/>
            <person name="Benocci T."/>
            <person name="Peng M."/>
            <person name="Battaglia E."/>
            <person name="Haridas S."/>
            <person name="Andreopoulos W."/>
            <person name="Labutti K."/>
            <person name="Pangilinan J."/>
            <person name="Floch G.L."/>
            <person name="Makela M.R."/>
            <person name="Henrissat B."/>
            <person name="Grigoriev I.V."/>
            <person name="Crouch J.A."/>
            <person name="De Vries R.P."/>
            <person name="Sukno S.A."/>
            <person name="Thon M.R."/>
        </authorList>
    </citation>
    <scope>NUCLEOTIDE SEQUENCE</scope>
    <source>
        <strain evidence="3">CBS 193.32</strain>
    </source>
</reference>
<evidence type="ECO:0000256" key="2">
    <source>
        <dbReference type="SAM" id="SignalP"/>
    </source>
</evidence>
<feature type="signal peptide" evidence="2">
    <location>
        <begin position="1"/>
        <end position="19"/>
    </location>
</feature>
<proteinExistence type="predicted"/>
<evidence type="ECO:0000256" key="1">
    <source>
        <dbReference type="SAM" id="Phobius"/>
    </source>
</evidence>
<organism evidence="3 4">
    <name type="scientific">Colletotrichum godetiae</name>
    <dbReference type="NCBI Taxonomy" id="1209918"/>
    <lineage>
        <taxon>Eukaryota</taxon>
        <taxon>Fungi</taxon>
        <taxon>Dikarya</taxon>
        <taxon>Ascomycota</taxon>
        <taxon>Pezizomycotina</taxon>
        <taxon>Sordariomycetes</taxon>
        <taxon>Hypocreomycetidae</taxon>
        <taxon>Glomerellales</taxon>
        <taxon>Glomerellaceae</taxon>
        <taxon>Colletotrichum</taxon>
        <taxon>Colletotrichum acutatum species complex</taxon>
    </lineage>
</organism>
<dbReference type="Proteomes" id="UP001224890">
    <property type="component" value="Unassembled WGS sequence"/>
</dbReference>
<protein>
    <submittedName>
        <fullName evidence="3">Uncharacterized protein</fullName>
    </submittedName>
</protein>
<feature type="transmembrane region" description="Helical" evidence="1">
    <location>
        <begin position="35"/>
        <end position="52"/>
    </location>
</feature>
<dbReference type="AlphaFoldDB" id="A0AAJ0AQ66"/>
<accession>A0AAJ0AQ66</accession>
<keyword evidence="4" id="KW-1185">Reference proteome</keyword>
<keyword evidence="2" id="KW-0732">Signal</keyword>
<evidence type="ECO:0000313" key="4">
    <source>
        <dbReference type="Proteomes" id="UP001224890"/>
    </source>
</evidence>
<evidence type="ECO:0000313" key="3">
    <source>
        <dbReference type="EMBL" id="KAK1675796.1"/>
    </source>
</evidence>
<dbReference type="EMBL" id="JAHMHR010000020">
    <property type="protein sequence ID" value="KAK1675796.1"/>
    <property type="molecule type" value="Genomic_DNA"/>
</dbReference>
<keyword evidence="1" id="KW-0812">Transmembrane</keyword>
<name>A0AAJ0AQ66_9PEZI</name>
<comment type="caution">
    <text evidence="3">The sequence shown here is derived from an EMBL/GenBank/DDBJ whole genome shotgun (WGS) entry which is preliminary data.</text>
</comment>
<gene>
    <name evidence="3" type="ORF">BDP55DRAFT_631977</name>
</gene>